<dbReference type="EMBL" id="LT838813">
    <property type="protein sequence ID" value="SMD45412.1"/>
    <property type="molecule type" value="Genomic_DNA"/>
</dbReference>
<dbReference type="Proteomes" id="UP000192333">
    <property type="component" value="Chromosome I"/>
</dbReference>
<name>A0A1W2H9M0_9BACT</name>
<proteinExistence type="predicted"/>
<accession>A0A1W2H9M0</accession>
<evidence type="ECO:0000313" key="2">
    <source>
        <dbReference type="Proteomes" id="UP000192333"/>
    </source>
</evidence>
<gene>
    <name evidence="1" type="ORF">SAMN00777080_4062</name>
</gene>
<sequence>MKKRLNITIEEKLLNKIKKYAIEQETSLSNLVEEHFEEMLKPKRKLTKKIGLVEFKESLPPSKKEFPQDWDWKKEYRM</sequence>
<dbReference type="SUPFAM" id="SSF47598">
    <property type="entry name" value="Ribbon-helix-helix"/>
    <property type="match status" value="1"/>
</dbReference>
<protein>
    <recommendedName>
        <fullName evidence="3">Ribbon-helix-helix protein, copG family</fullName>
    </recommendedName>
</protein>
<dbReference type="Pfam" id="PF19891">
    <property type="entry name" value="DUF6364"/>
    <property type="match status" value="1"/>
</dbReference>
<dbReference type="InterPro" id="IPR045944">
    <property type="entry name" value="DUF6364"/>
</dbReference>
<evidence type="ECO:0000313" key="1">
    <source>
        <dbReference type="EMBL" id="SMD45412.1"/>
    </source>
</evidence>
<organism evidence="1 2">
    <name type="scientific">Aquiflexum balticum DSM 16537</name>
    <dbReference type="NCBI Taxonomy" id="758820"/>
    <lineage>
        <taxon>Bacteria</taxon>
        <taxon>Pseudomonadati</taxon>
        <taxon>Bacteroidota</taxon>
        <taxon>Cytophagia</taxon>
        <taxon>Cytophagales</taxon>
        <taxon>Cyclobacteriaceae</taxon>
        <taxon>Aquiflexum</taxon>
    </lineage>
</organism>
<dbReference type="OrthoDB" id="678344at2"/>
<dbReference type="AlphaFoldDB" id="A0A1W2H9M0"/>
<keyword evidence="2" id="KW-1185">Reference proteome</keyword>
<evidence type="ECO:0008006" key="3">
    <source>
        <dbReference type="Google" id="ProtNLM"/>
    </source>
</evidence>
<dbReference type="RefSeq" id="WP_084122217.1">
    <property type="nucleotide sequence ID" value="NZ_LT838813.1"/>
</dbReference>
<dbReference type="GO" id="GO:0006355">
    <property type="term" value="P:regulation of DNA-templated transcription"/>
    <property type="evidence" value="ECO:0007669"/>
    <property type="project" value="InterPro"/>
</dbReference>
<reference evidence="2" key="1">
    <citation type="submission" date="2017-04" db="EMBL/GenBank/DDBJ databases">
        <authorList>
            <person name="Varghese N."/>
            <person name="Submissions S."/>
        </authorList>
    </citation>
    <scope>NUCLEOTIDE SEQUENCE [LARGE SCALE GENOMIC DNA]</scope>
    <source>
        <strain evidence="2">DSM 16537</strain>
    </source>
</reference>
<dbReference type="InterPro" id="IPR010985">
    <property type="entry name" value="Ribbon_hlx_hlx"/>
</dbReference>